<evidence type="ECO:0000313" key="1">
    <source>
        <dbReference type="EMBL" id="QBK89778.1"/>
    </source>
</evidence>
<dbReference type="EMBL" id="MK500440">
    <property type="protein sequence ID" value="QBK89778.1"/>
    <property type="molecule type" value="Genomic_DNA"/>
</dbReference>
<protein>
    <submittedName>
        <fullName evidence="1">Uncharacterized protein</fullName>
    </submittedName>
</protein>
<sequence>MISISIIGSAGRNDDADKLNRDIFIKMYNKANDTLNDIIKTKKIQYSDIILRSGGAAYSDHIAVLLFLKYKKNNIKLELHLPCKYIVNDTEKIIMFVGNNKTASTATKYHDDFNKKCNLNSFNEIYYALKLGATFFEYNGFYARNKHVGNSDYLVAFTFGKNNVPKKGGTKHTWDNSSCKNKIHYSIHNFT</sequence>
<gene>
    <name evidence="1" type="ORF">LCPAC101_00610</name>
</gene>
<organism evidence="1">
    <name type="scientific">Pithovirus LCPAC101</name>
    <dbReference type="NCBI Taxonomy" id="2506586"/>
    <lineage>
        <taxon>Viruses</taxon>
        <taxon>Pithoviruses</taxon>
    </lineage>
</organism>
<proteinExistence type="predicted"/>
<name>A0A481Z408_9VIRU</name>
<reference evidence="1" key="1">
    <citation type="journal article" date="2019" name="MBio">
        <title>Virus Genomes from Deep Sea Sediments Expand the Ocean Megavirome and Support Independent Origins of Viral Gigantism.</title>
        <authorList>
            <person name="Backstrom D."/>
            <person name="Yutin N."/>
            <person name="Jorgensen S.L."/>
            <person name="Dharamshi J."/>
            <person name="Homa F."/>
            <person name="Zaremba-Niedwiedzka K."/>
            <person name="Spang A."/>
            <person name="Wolf Y.I."/>
            <person name="Koonin E.V."/>
            <person name="Ettema T.J."/>
        </authorList>
    </citation>
    <scope>NUCLEOTIDE SEQUENCE</scope>
</reference>
<accession>A0A481Z408</accession>